<dbReference type="PANTHER" id="PTHR32154">
    <property type="entry name" value="PYRUVATE-FLAVODOXIN OXIDOREDUCTASE-RELATED"/>
    <property type="match status" value="1"/>
</dbReference>
<dbReference type="RefSeq" id="WP_322413632.1">
    <property type="nucleotide sequence ID" value="NZ_WNVG01001511.1"/>
</dbReference>
<protein>
    <submittedName>
        <fullName evidence="3">Pyruvate:ferredoxin (Flavodoxin) oxidoreductase</fullName>
    </submittedName>
</protein>
<evidence type="ECO:0000313" key="4">
    <source>
        <dbReference type="Proteomes" id="UP001289066"/>
    </source>
</evidence>
<comment type="caution">
    <text evidence="3">The sequence shown here is derived from an EMBL/GenBank/DDBJ whole genome shotgun (WGS) entry which is preliminary data.</text>
</comment>
<reference evidence="3" key="1">
    <citation type="submission" date="2019-11" db="EMBL/GenBank/DDBJ databases">
        <title>Characterization of Clostridium perfringens isolates from swine manure treated agricultural soils.</title>
        <authorList>
            <person name="Wushke S.T."/>
        </authorList>
    </citation>
    <scope>NUCLEOTIDE SEQUENCE</scope>
    <source>
        <strain evidence="3">X15</strain>
    </source>
</reference>
<proteinExistence type="predicted"/>
<dbReference type="Pfam" id="PF01558">
    <property type="entry name" value="POR"/>
    <property type="match status" value="1"/>
</dbReference>
<dbReference type="GO" id="GO:0016903">
    <property type="term" value="F:oxidoreductase activity, acting on the aldehyde or oxo group of donors"/>
    <property type="evidence" value="ECO:0007669"/>
    <property type="project" value="InterPro"/>
</dbReference>
<keyword evidence="1" id="KW-0560">Oxidoreductase</keyword>
<evidence type="ECO:0000259" key="2">
    <source>
        <dbReference type="Pfam" id="PF01558"/>
    </source>
</evidence>
<dbReference type="EMBL" id="WNVG01001511">
    <property type="protein sequence ID" value="MDZ5035320.1"/>
    <property type="molecule type" value="Genomic_DNA"/>
</dbReference>
<dbReference type="Gene3D" id="3.40.920.10">
    <property type="entry name" value="Pyruvate-ferredoxin oxidoreductase, PFOR, domain III"/>
    <property type="match status" value="1"/>
</dbReference>
<dbReference type="Proteomes" id="UP001289066">
    <property type="component" value="Unassembled WGS sequence"/>
</dbReference>
<evidence type="ECO:0000313" key="3">
    <source>
        <dbReference type="EMBL" id="MDZ5035320.1"/>
    </source>
</evidence>
<sequence length="130" mass="14830">ITISHLRFGKTPIKSHYEIDQADFVACHNQSYVYTYNVAKGLRKNGIFVLNTIWSEEELDKKLPASIKRYIVENNIEFYTINAIKIAQQIGLGGRINMIMQAAFFKLANIIPLEDAVKYLKEAVVTSYGK</sequence>
<dbReference type="PANTHER" id="PTHR32154:SF0">
    <property type="entry name" value="PYRUVATE-FLAVODOXIN OXIDOREDUCTASE-RELATED"/>
    <property type="match status" value="1"/>
</dbReference>
<dbReference type="AlphaFoldDB" id="A0AAW9J253"/>
<dbReference type="InterPro" id="IPR019752">
    <property type="entry name" value="Pyrv/ketoisovalerate_OxRed_cat"/>
</dbReference>
<dbReference type="InterPro" id="IPR050722">
    <property type="entry name" value="Pyruvate:ferred/Flavod_OxRd"/>
</dbReference>
<name>A0AAW9J253_CLOPF</name>
<accession>A0AAW9J253</accession>
<gene>
    <name evidence="3" type="ORF">GNF81_21805</name>
</gene>
<feature type="non-terminal residue" evidence="3">
    <location>
        <position position="130"/>
    </location>
</feature>
<feature type="non-terminal residue" evidence="3">
    <location>
        <position position="1"/>
    </location>
</feature>
<dbReference type="InterPro" id="IPR002869">
    <property type="entry name" value="Pyrv_flavodox_OxRed_cen"/>
</dbReference>
<keyword evidence="3" id="KW-0670">Pyruvate</keyword>
<feature type="domain" description="Pyruvate/ketoisovalerate oxidoreductase catalytic" evidence="2">
    <location>
        <begin position="2"/>
        <end position="124"/>
    </location>
</feature>
<dbReference type="SUPFAM" id="SSF53323">
    <property type="entry name" value="Pyruvate-ferredoxin oxidoreductase, PFOR, domain III"/>
    <property type="match status" value="1"/>
</dbReference>
<dbReference type="GO" id="GO:0006979">
    <property type="term" value="P:response to oxidative stress"/>
    <property type="evidence" value="ECO:0007669"/>
    <property type="project" value="TreeGrafter"/>
</dbReference>
<evidence type="ECO:0000256" key="1">
    <source>
        <dbReference type="ARBA" id="ARBA00023002"/>
    </source>
</evidence>
<organism evidence="3 4">
    <name type="scientific">Clostridium perfringens</name>
    <dbReference type="NCBI Taxonomy" id="1502"/>
    <lineage>
        <taxon>Bacteria</taxon>
        <taxon>Bacillati</taxon>
        <taxon>Bacillota</taxon>
        <taxon>Clostridia</taxon>
        <taxon>Eubacteriales</taxon>
        <taxon>Clostridiaceae</taxon>
        <taxon>Clostridium</taxon>
    </lineage>
</organism>